<feature type="domain" description="Nucleoside phosphorylase" evidence="1">
    <location>
        <begin position="217"/>
        <end position="302"/>
    </location>
</feature>
<accession>A0A229Y088</accession>
<gene>
    <name evidence="2" type="ORF">KXV57_004175</name>
</gene>
<dbReference type="InterPro" id="IPR035994">
    <property type="entry name" value="Nucleoside_phosphorylase_sf"/>
</dbReference>
<evidence type="ECO:0000313" key="2">
    <source>
        <dbReference type="EMBL" id="KAH1892175.1"/>
    </source>
</evidence>
<sequence>MAGKTCLSHDDYTVGWICALPLEMAAATVMLDEKHEKLRRQPNDHNEYVLGHIGEHNIVVACLPSGEYGITSATTVAMQLLSSFHSIHFGLMVGIGGGVPKEDKDIRLGDIVVSEPTYTHGGVVQYNYGKALSGGEFRRTGMLNRPPQSLLTALSKLQATHYTKPSQVINFLAEIEQKLPTEQAANFARPTQTDQLFLDNYEHTNTHTQTCNGCDTTQTIRRQCRSHNNPFIHYGLIASANQVVKDSQLRDKLGRDLGVLCVEMEAAGLMNNYPCLVIRGICDYADSHKNKEWQGYAAAVAAAYAKELLLTVSADQTRNTRAITNVPSSPTVSGHSLIIIYVDLI</sequence>
<dbReference type="InterPro" id="IPR000845">
    <property type="entry name" value="Nucleoside_phosphorylase_d"/>
</dbReference>
<organism evidence="2 3">
    <name type="scientific">Aspergillus fumigatus</name>
    <name type="common">Neosartorya fumigata</name>
    <dbReference type="NCBI Taxonomy" id="746128"/>
    <lineage>
        <taxon>Eukaryota</taxon>
        <taxon>Fungi</taxon>
        <taxon>Dikarya</taxon>
        <taxon>Ascomycota</taxon>
        <taxon>Pezizomycotina</taxon>
        <taxon>Eurotiomycetes</taxon>
        <taxon>Eurotiomycetidae</taxon>
        <taxon>Eurotiales</taxon>
        <taxon>Aspergillaceae</taxon>
        <taxon>Aspergillus</taxon>
        <taxon>Aspergillus subgen. Fumigati</taxon>
    </lineage>
</organism>
<evidence type="ECO:0000313" key="3">
    <source>
        <dbReference type="Proteomes" id="UP000813423"/>
    </source>
</evidence>
<dbReference type="PANTHER" id="PTHR46082:SF11">
    <property type="entry name" value="AAA+ ATPASE DOMAIN-CONTAINING PROTEIN-RELATED"/>
    <property type="match status" value="1"/>
</dbReference>
<name>A0A229Y088_ASPFM</name>
<dbReference type="OMA" id="ANCDRSK"/>
<dbReference type="AlphaFoldDB" id="A0A229Y088"/>
<dbReference type="GO" id="GO:0003824">
    <property type="term" value="F:catalytic activity"/>
    <property type="evidence" value="ECO:0007669"/>
    <property type="project" value="InterPro"/>
</dbReference>
<proteinExistence type="predicted"/>
<evidence type="ECO:0000259" key="1">
    <source>
        <dbReference type="Pfam" id="PF01048"/>
    </source>
</evidence>
<dbReference type="Pfam" id="PF01048">
    <property type="entry name" value="PNP_UDP_1"/>
    <property type="match status" value="1"/>
</dbReference>
<dbReference type="Proteomes" id="UP000813423">
    <property type="component" value="Unassembled WGS sequence"/>
</dbReference>
<reference evidence="2" key="1">
    <citation type="submission" date="2021-08" db="EMBL/GenBank/DDBJ databases">
        <title>Global Aspergillus fumigatus from environmental and clinical sources.</title>
        <authorList>
            <person name="Barber A."/>
            <person name="Sae-Ong T."/>
        </authorList>
    </citation>
    <scope>NUCLEOTIDE SEQUENCE</scope>
    <source>
        <strain evidence="2">NRZ-2016-071</strain>
    </source>
</reference>
<comment type="caution">
    <text evidence="2">The sequence shown here is derived from an EMBL/GenBank/DDBJ whole genome shotgun (WGS) entry which is preliminary data.</text>
</comment>
<dbReference type="Gene3D" id="3.40.50.1580">
    <property type="entry name" value="Nucleoside phosphorylase domain"/>
    <property type="match status" value="1"/>
</dbReference>
<dbReference type="EMBL" id="JAIBSC010000265">
    <property type="protein sequence ID" value="KAH1892175.1"/>
    <property type="molecule type" value="Genomic_DNA"/>
</dbReference>
<dbReference type="PANTHER" id="PTHR46082">
    <property type="entry name" value="ATP/GTP-BINDING PROTEIN-RELATED"/>
    <property type="match status" value="1"/>
</dbReference>
<dbReference type="GO" id="GO:0009116">
    <property type="term" value="P:nucleoside metabolic process"/>
    <property type="evidence" value="ECO:0007669"/>
    <property type="project" value="InterPro"/>
</dbReference>
<dbReference type="SUPFAM" id="SSF53167">
    <property type="entry name" value="Purine and uridine phosphorylases"/>
    <property type="match status" value="1"/>
</dbReference>
<protein>
    <recommendedName>
        <fullName evidence="1">Nucleoside phosphorylase domain-containing protein</fullName>
    </recommendedName>
</protein>
<dbReference type="InterPro" id="IPR053137">
    <property type="entry name" value="NLR-like"/>
</dbReference>